<protein>
    <submittedName>
        <fullName evidence="2">Putative small secreted protein</fullName>
    </submittedName>
</protein>
<reference evidence="2 3" key="1">
    <citation type="submission" date="2020-08" db="EMBL/GenBank/DDBJ databases">
        <title>Genomic Encyclopedia of Type Strains, Phase IV (KMG-V): Genome sequencing to study the core and pangenomes of soil and plant-associated prokaryotes.</title>
        <authorList>
            <person name="Whitman W."/>
        </authorList>
    </citation>
    <scope>NUCLEOTIDE SEQUENCE [LARGE SCALE GENOMIC DNA]</scope>
    <source>
        <strain evidence="2 3">SEMIA 492</strain>
    </source>
</reference>
<organism evidence="2 3">
    <name type="scientific">Rhizobium leucaenae</name>
    <dbReference type="NCBI Taxonomy" id="29450"/>
    <lineage>
        <taxon>Bacteria</taxon>
        <taxon>Pseudomonadati</taxon>
        <taxon>Pseudomonadota</taxon>
        <taxon>Alphaproteobacteria</taxon>
        <taxon>Hyphomicrobiales</taxon>
        <taxon>Rhizobiaceae</taxon>
        <taxon>Rhizobium/Agrobacterium group</taxon>
        <taxon>Rhizobium</taxon>
    </lineage>
</organism>
<feature type="chain" id="PRO_5030652222" evidence="1">
    <location>
        <begin position="21"/>
        <end position="50"/>
    </location>
</feature>
<proteinExistence type="predicted"/>
<gene>
    <name evidence="2" type="ORF">GGE60_005744</name>
</gene>
<dbReference type="EMBL" id="JACIIG010000029">
    <property type="protein sequence ID" value="MBB4571580.1"/>
    <property type="molecule type" value="Genomic_DNA"/>
</dbReference>
<evidence type="ECO:0000256" key="1">
    <source>
        <dbReference type="SAM" id="SignalP"/>
    </source>
</evidence>
<evidence type="ECO:0000313" key="3">
    <source>
        <dbReference type="Proteomes" id="UP000543836"/>
    </source>
</evidence>
<evidence type="ECO:0000313" key="2">
    <source>
        <dbReference type="EMBL" id="MBB4571580.1"/>
    </source>
</evidence>
<sequence length="50" mass="5139">MIKVSLAAAMLALLTLSSCANTVKGMAKDAKDTGQAMDSSTHRVLKASSN</sequence>
<name>A0A7W6ZZQ0_9HYPH</name>
<dbReference type="PROSITE" id="PS51257">
    <property type="entry name" value="PROKAR_LIPOPROTEIN"/>
    <property type="match status" value="1"/>
</dbReference>
<dbReference type="Proteomes" id="UP000543836">
    <property type="component" value="Unassembled WGS sequence"/>
</dbReference>
<comment type="caution">
    <text evidence="2">The sequence shown here is derived from an EMBL/GenBank/DDBJ whole genome shotgun (WGS) entry which is preliminary data.</text>
</comment>
<keyword evidence="1" id="KW-0732">Signal</keyword>
<keyword evidence="3" id="KW-1185">Reference proteome</keyword>
<dbReference type="AlphaFoldDB" id="A0A7W6ZZQ0"/>
<accession>A0A7W6ZZQ0</accession>
<feature type="signal peptide" evidence="1">
    <location>
        <begin position="1"/>
        <end position="20"/>
    </location>
</feature>